<comment type="caution">
    <text evidence="3">The sequence shown here is derived from an EMBL/GenBank/DDBJ whole genome shotgun (WGS) entry which is preliminary data.</text>
</comment>
<dbReference type="Proteomes" id="UP000247781">
    <property type="component" value="Unassembled WGS sequence"/>
</dbReference>
<sequence>MTSTRAASGVRRRVAAAVAVLLVAAAALLVVGILLERHTESGAEHPVVAATGEQQESHHNKSTEGTHAEPGTAPGNRRGEAAERLTGINAESLWVVALGAVASVALAVAVWLRPNRPVIAIVVAFTAAALVLDVLEINHQIGADRIWLGALAGVIAALRVATLIGSAYLYRSRPAAT</sequence>
<dbReference type="AlphaFoldDB" id="A0A318HCD5"/>
<dbReference type="RefSeq" id="WP_110317868.1">
    <property type="nucleotide sequence ID" value="NZ_QJJU01000014.1"/>
</dbReference>
<gene>
    <name evidence="3" type="ORF">C8E89_1148</name>
</gene>
<feature type="region of interest" description="Disordered" evidence="1">
    <location>
        <begin position="50"/>
        <end position="78"/>
    </location>
</feature>
<dbReference type="EMBL" id="QJJU01000014">
    <property type="protein sequence ID" value="PXX06235.1"/>
    <property type="molecule type" value="Genomic_DNA"/>
</dbReference>
<evidence type="ECO:0000256" key="2">
    <source>
        <dbReference type="SAM" id="Phobius"/>
    </source>
</evidence>
<evidence type="ECO:0000313" key="3">
    <source>
        <dbReference type="EMBL" id="PXX06235.1"/>
    </source>
</evidence>
<keyword evidence="2" id="KW-0472">Membrane</keyword>
<keyword evidence="4" id="KW-1185">Reference proteome</keyword>
<organism evidence="3 4">
    <name type="scientific">Mycolicibacterium moriokaense</name>
    <dbReference type="NCBI Taxonomy" id="39691"/>
    <lineage>
        <taxon>Bacteria</taxon>
        <taxon>Bacillati</taxon>
        <taxon>Actinomycetota</taxon>
        <taxon>Actinomycetes</taxon>
        <taxon>Mycobacteriales</taxon>
        <taxon>Mycobacteriaceae</taxon>
        <taxon>Mycolicibacterium</taxon>
    </lineage>
</organism>
<reference evidence="3 4" key="2">
    <citation type="submission" date="2018-06" db="EMBL/GenBank/DDBJ databases">
        <title>Sequencing of bacterial isolates from soil warming experiment in Harvard Forest, Massachusetts, USA.</title>
        <authorList>
            <person name="Deangelis K.PhD."/>
        </authorList>
    </citation>
    <scope>NUCLEOTIDE SEQUENCE [LARGE SCALE GENOMIC DNA]</scope>
    <source>
        <strain evidence="3 4">GAS496</strain>
    </source>
</reference>
<evidence type="ECO:0000313" key="4">
    <source>
        <dbReference type="Proteomes" id="UP000247781"/>
    </source>
</evidence>
<name>A0A318HCD5_9MYCO</name>
<feature type="transmembrane region" description="Helical" evidence="2">
    <location>
        <begin position="14"/>
        <end position="35"/>
    </location>
</feature>
<accession>A0A318HCD5</accession>
<feature type="compositionally biased region" description="Basic and acidic residues" evidence="1">
    <location>
        <begin position="55"/>
        <end position="67"/>
    </location>
</feature>
<evidence type="ECO:0000256" key="1">
    <source>
        <dbReference type="SAM" id="MobiDB-lite"/>
    </source>
</evidence>
<feature type="transmembrane region" description="Helical" evidence="2">
    <location>
        <begin position="118"/>
        <end position="135"/>
    </location>
</feature>
<protein>
    <submittedName>
        <fullName evidence="3">Uncharacterized protein</fullName>
    </submittedName>
</protein>
<keyword evidence="2" id="KW-0812">Transmembrane</keyword>
<keyword evidence="2" id="KW-1133">Transmembrane helix</keyword>
<reference evidence="4" key="1">
    <citation type="submission" date="2018-05" db="EMBL/GenBank/DDBJ databases">
        <authorList>
            <person name="Deangelis K."/>
            <person name="Huntemann M."/>
            <person name="Clum A."/>
            <person name="Pillay M."/>
            <person name="Palaniappan K."/>
            <person name="Varghese N."/>
            <person name="Mikhailova N."/>
            <person name="Stamatis D."/>
            <person name="Reddy T."/>
            <person name="Daum C."/>
            <person name="Shapiro N."/>
            <person name="Ivanova N."/>
            <person name="Kyrpides N."/>
            <person name="Woyke T."/>
        </authorList>
    </citation>
    <scope>NUCLEOTIDE SEQUENCE [LARGE SCALE GENOMIC DNA]</scope>
    <source>
        <strain evidence="4">GAS496</strain>
    </source>
</reference>
<proteinExistence type="predicted"/>
<feature type="transmembrane region" description="Helical" evidence="2">
    <location>
        <begin position="93"/>
        <end position="112"/>
    </location>
</feature>
<feature type="transmembrane region" description="Helical" evidence="2">
    <location>
        <begin position="147"/>
        <end position="170"/>
    </location>
</feature>